<dbReference type="Pfam" id="PF07859">
    <property type="entry name" value="Abhydrolase_3"/>
    <property type="match status" value="2"/>
</dbReference>
<dbReference type="GO" id="GO:0016787">
    <property type="term" value="F:hydrolase activity"/>
    <property type="evidence" value="ECO:0007669"/>
    <property type="project" value="InterPro"/>
</dbReference>
<dbReference type="InterPro" id="IPR029058">
    <property type="entry name" value="AB_hydrolase_fold"/>
</dbReference>
<keyword evidence="4" id="KW-1185">Reference proteome</keyword>
<dbReference type="AlphaFoldDB" id="A0AAV1EFK4"/>
<organism evidence="3 4">
    <name type="scientific">Oldenlandia corymbosa var. corymbosa</name>
    <dbReference type="NCBI Taxonomy" id="529605"/>
    <lineage>
        <taxon>Eukaryota</taxon>
        <taxon>Viridiplantae</taxon>
        <taxon>Streptophyta</taxon>
        <taxon>Embryophyta</taxon>
        <taxon>Tracheophyta</taxon>
        <taxon>Spermatophyta</taxon>
        <taxon>Magnoliopsida</taxon>
        <taxon>eudicotyledons</taxon>
        <taxon>Gunneridae</taxon>
        <taxon>Pentapetalae</taxon>
        <taxon>asterids</taxon>
        <taxon>lamiids</taxon>
        <taxon>Gentianales</taxon>
        <taxon>Rubiaceae</taxon>
        <taxon>Rubioideae</taxon>
        <taxon>Spermacoceae</taxon>
        <taxon>Hedyotis-Oldenlandia complex</taxon>
        <taxon>Oldenlandia</taxon>
    </lineage>
</organism>
<feature type="domain" description="Alpha/beta hydrolase fold-3" evidence="2">
    <location>
        <begin position="75"/>
        <end position="171"/>
    </location>
</feature>
<accession>A0AAV1EFK4</accession>
<comment type="similarity">
    <text evidence="1">Belongs to the 'GDXG' lipolytic enzyme family.</text>
</comment>
<protein>
    <submittedName>
        <fullName evidence="3">OLC1v1020124C1</fullName>
    </submittedName>
</protein>
<dbReference type="PANTHER" id="PTHR23024">
    <property type="entry name" value="ARYLACETAMIDE DEACETYLASE"/>
    <property type="match status" value="1"/>
</dbReference>
<dbReference type="EMBL" id="OX459126">
    <property type="protein sequence ID" value="CAI9118537.1"/>
    <property type="molecule type" value="Genomic_DNA"/>
</dbReference>
<evidence type="ECO:0000313" key="4">
    <source>
        <dbReference type="Proteomes" id="UP001161247"/>
    </source>
</evidence>
<gene>
    <name evidence="3" type="ORF">OLC1_LOCUS24376</name>
</gene>
<dbReference type="Gene3D" id="3.40.50.1820">
    <property type="entry name" value="alpha/beta hydrolase"/>
    <property type="match status" value="2"/>
</dbReference>
<dbReference type="SUPFAM" id="SSF53474">
    <property type="entry name" value="alpha/beta-Hydrolases"/>
    <property type="match status" value="1"/>
</dbReference>
<dbReference type="PANTHER" id="PTHR23024:SF551">
    <property type="entry name" value="2-HYDROXYISOFLAVANONE DEHYDRATASE-LIKE"/>
    <property type="match status" value="1"/>
</dbReference>
<name>A0AAV1EFK4_OLDCO</name>
<evidence type="ECO:0000256" key="1">
    <source>
        <dbReference type="ARBA" id="ARBA00010515"/>
    </source>
</evidence>
<dbReference type="InterPro" id="IPR013094">
    <property type="entry name" value="AB_hydrolase_3"/>
</dbReference>
<dbReference type="InterPro" id="IPR050466">
    <property type="entry name" value="Carboxylest/Gibb_receptor"/>
</dbReference>
<sequence length="260" mass="28768">MASESKEVETDLSPVLKVYKDGTVERFFTSPYVPPSLDDPITHVSSKDIRISSEVSARIYLPKITDPICKKIPILVYFHGGGFCLGSAFAPLEHRYLNQLVSKVNAVTISVEYRLAPEHSLPAAYEDCWTALQWVASNLKDDSETDGEKEPWLIQNGDFDKVYLGGDSAGGISNPLINPLSDDAPDLSRIGCRKVLVCCAEKDELRDINLRYVEALKESNWEGEVELADVEGEGHCFQFFDPCTEKAQSLISNVASFITG</sequence>
<reference evidence="3" key="1">
    <citation type="submission" date="2023-03" db="EMBL/GenBank/DDBJ databases">
        <authorList>
            <person name="Julca I."/>
        </authorList>
    </citation>
    <scope>NUCLEOTIDE SEQUENCE</scope>
</reference>
<proteinExistence type="inferred from homology"/>
<evidence type="ECO:0000259" key="2">
    <source>
        <dbReference type="Pfam" id="PF07859"/>
    </source>
</evidence>
<feature type="domain" description="Alpha/beta hydrolase fold-3" evidence="2">
    <location>
        <begin position="173"/>
        <end position="238"/>
    </location>
</feature>
<dbReference type="Proteomes" id="UP001161247">
    <property type="component" value="Chromosome 9"/>
</dbReference>
<evidence type="ECO:0000313" key="3">
    <source>
        <dbReference type="EMBL" id="CAI9118537.1"/>
    </source>
</evidence>